<dbReference type="Proteomes" id="UP001331561">
    <property type="component" value="Unassembled WGS sequence"/>
</dbReference>
<evidence type="ECO:0000313" key="2">
    <source>
        <dbReference type="EMBL" id="MEC5384558.1"/>
    </source>
</evidence>
<proteinExistence type="predicted"/>
<evidence type="ECO:0000256" key="1">
    <source>
        <dbReference type="SAM" id="MobiDB-lite"/>
    </source>
</evidence>
<sequence>MKTLFAIFILLPLMLSGCGTLISKRGTDIHWYGGFTPGDAQKLRQKLGPDTRRLIITSPGGVAEEFIDVAHIVQERGITVQVKDYCASACAFLFLAAKERVLPDDAFLAFHASPQDIAFSNLTREQAEQFFGSDAATNEYAVAMRKQLAAFRRDLREIFERAGVSADLYDKLILLERVAPGSMKMKPGSIKRDSSQEGETTHISARFEWTSCGRRGWIPDQDGLTGIGARLAQPYKRPPEEAIARKMHMKEKDLLFQRIDDLTEVACKTSSEAKNPSAQTEARRADHPPAER</sequence>
<organism evidence="2 3">
    <name type="scientific">Uliginosibacterium silvisoli</name>
    <dbReference type="NCBI Taxonomy" id="3114758"/>
    <lineage>
        <taxon>Bacteria</taxon>
        <taxon>Pseudomonadati</taxon>
        <taxon>Pseudomonadota</taxon>
        <taxon>Betaproteobacteria</taxon>
        <taxon>Rhodocyclales</taxon>
        <taxon>Zoogloeaceae</taxon>
        <taxon>Uliginosibacterium</taxon>
    </lineage>
</organism>
<dbReference type="RefSeq" id="WP_327597533.1">
    <property type="nucleotide sequence ID" value="NZ_JAYXHS010000001.1"/>
</dbReference>
<dbReference type="Gene3D" id="3.90.226.10">
    <property type="entry name" value="2-enoyl-CoA Hydratase, Chain A, domain 1"/>
    <property type="match status" value="1"/>
</dbReference>
<evidence type="ECO:0008006" key="4">
    <source>
        <dbReference type="Google" id="ProtNLM"/>
    </source>
</evidence>
<keyword evidence="3" id="KW-1185">Reference proteome</keyword>
<protein>
    <recommendedName>
        <fullName evidence="4">ATP-dependent Clp protease proteolytic subunit</fullName>
    </recommendedName>
</protein>
<gene>
    <name evidence="2" type="ORF">VVD49_02430</name>
</gene>
<feature type="compositionally biased region" description="Basic and acidic residues" evidence="1">
    <location>
        <begin position="281"/>
        <end position="292"/>
    </location>
</feature>
<dbReference type="EMBL" id="JAYXHS010000001">
    <property type="protein sequence ID" value="MEC5384558.1"/>
    <property type="molecule type" value="Genomic_DNA"/>
</dbReference>
<accession>A0ABU6JY24</accession>
<dbReference type="PROSITE" id="PS51257">
    <property type="entry name" value="PROKAR_LIPOPROTEIN"/>
    <property type="match status" value="1"/>
</dbReference>
<evidence type="ECO:0000313" key="3">
    <source>
        <dbReference type="Proteomes" id="UP001331561"/>
    </source>
</evidence>
<dbReference type="SUPFAM" id="SSF52096">
    <property type="entry name" value="ClpP/crotonase"/>
    <property type="match status" value="1"/>
</dbReference>
<reference evidence="2 3" key="1">
    <citation type="submission" date="2024-01" db="EMBL/GenBank/DDBJ databases">
        <title>Uliginosibacterium soil sp. nov.</title>
        <authorList>
            <person name="Lv Y."/>
        </authorList>
    </citation>
    <scope>NUCLEOTIDE SEQUENCE [LARGE SCALE GENOMIC DNA]</scope>
    <source>
        <strain evidence="2 3">H3</strain>
    </source>
</reference>
<dbReference type="InterPro" id="IPR029045">
    <property type="entry name" value="ClpP/crotonase-like_dom_sf"/>
</dbReference>
<comment type="caution">
    <text evidence="2">The sequence shown here is derived from an EMBL/GenBank/DDBJ whole genome shotgun (WGS) entry which is preliminary data.</text>
</comment>
<feature type="region of interest" description="Disordered" evidence="1">
    <location>
        <begin position="267"/>
        <end position="292"/>
    </location>
</feature>
<name>A0ABU6JY24_9RHOO</name>
<feature type="compositionally biased region" description="Polar residues" evidence="1">
    <location>
        <begin position="268"/>
        <end position="280"/>
    </location>
</feature>